<evidence type="ECO:0000313" key="2">
    <source>
        <dbReference type="EMBL" id="VEA75950.1"/>
    </source>
</evidence>
<keyword evidence="2" id="KW-0255">Endonuclease</keyword>
<dbReference type="GO" id="GO:0004519">
    <property type="term" value="F:endonuclease activity"/>
    <property type="evidence" value="ECO:0007669"/>
    <property type="project" value="UniProtKB-KW"/>
</dbReference>
<organism evidence="2 3">
    <name type="scientific">Salmonella enterica subsp. arizonae</name>
    <dbReference type="NCBI Taxonomy" id="59203"/>
    <lineage>
        <taxon>Bacteria</taxon>
        <taxon>Pseudomonadati</taxon>
        <taxon>Pseudomonadota</taxon>
        <taxon>Gammaproteobacteria</taxon>
        <taxon>Enterobacterales</taxon>
        <taxon>Enterobacteriaceae</taxon>
        <taxon>Salmonella</taxon>
    </lineage>
</organism>
<keyword evidence="2" id="KW-0378">Hydrolase</keyword>
<dbReference type="InterPro" id="IPR016177">
    <property type="entry name" value="DNA-bd_dom_sf"/>
</dbReference>
<dbReference type="SUPFAM" id="SSF54171">
    <property type="entry name" value="DNA-binding domain"/>
    <property type="match status" value="1"/>
</dbReference>
<evidence type="ECO:0000259" key="1">
    <source>
        <dbReference type="SMART" id="SM00507"/>
    </source>
</evidence>
<accession>A0A3S5DFZ4</accession>
<dbReference type="Proteomes" id="UP000275676">
    <property type="component" value="Chromosome"/>
</dbReference>
<name>A0A3S5DFZ4_SALER</name>
<reference evidence="2 3" key="1">
    <citation type="submission" date="2018-12" db="EMBL/GenBank/DDBJ databases">
        <authorList>
            <consortium name="Pathogen Informatics"/>
        </authorList>
    </citation>
    <scope>NUCLEOTIDE SEQUENCE [LARGE SCALE GENOMIC DNA]</scope>
    <source>
        <strain evidence="2 3">NCTC10047</strain>
    </source>
</reference>
<dbReference type="AlphaFoldDB" id="A0A3S5DFZ4"/>
<feature type="domain" description="HNH nuclease" evidence="1">
    <location>
        <begin position="53"/>
        <end position="100"/>
    </location>
</feature>
<dbReference type="Pfam" id="PF13392">
    <property type="entry name" value="HNH_3"/>
    <property type="match status" value="1"/>
</dbReference>
<protein>
    <submittedName>
        <fullName evidence="2">Endonuclease</fullName>
    </submittedName>
</protein>
<evidence type="ECO:0000313" key="3">
    <source>
        <dbReference type="Proteomes" id="UP000275676"/>
    </source>
</evidence>
<dbReference type="SUPFAM" id="SSF54060">
    <property type="entry name" value="His-Me finger endonucleases"/>
    <property type="match status" value="1"/>
</dbReference>
<gene>
    <name evidence="2" type="ORF">NCTC10047_01810</name>
</gene>
<proteinExistence type="predicted"/>
<dbReference type="InterPro" id="IPR044925">
    <property type="entry name" value="His-Me_finger_sf"/>
</dbReference>
<dbReference type="Gene3D" id="3.90.75.20">
    <property type="match status" value="1"/>
</dbReference>
<keyword evidence="2" id="KW-0540">Nuclease</keyword>
<dbReference type="GO" id="GO:0003677">
    <property type="term" value="F:DNA binding"/>
    <property type="evidence" value="ECO:0007669"/>
    <property type="project" value="InterPro"/>
</dbReference>
<dbReference type="InterPro" id="IPR003615">
    <property type="entry name" value="HNH_nuc"/>
</dbReference>
<dbReference type="EMBL" id="LR134156">
    <property type="protein sequence ID" value="VEA75950.1"/>
    <property type="molecule type" value="Genomic_DNA"/>
</dbReference>
<dbReference type="SMART" id="SM00507">
    <property type="entry name" value="HNHc"/>
    <property type="match status" value="1"/>
</dbReference>
<sequence length="163" mass="18688">MENQLTQEILKSILSYDHITGIFTRLHSGGGVKSGDVCNYVIPSTGYIATRVLGKLYTVHRLAWLYHYGEWPDGEIDHIDRCRTNNAISNLRCVTRSINAHNTKVRSDNNTGYKGVYYYKSRDKYWAYFCLNSKRVSLGYHETAEMANEAVINAKKLHGLKYT</sequence>